<evidence type="ECO:0000256" key="10">
    <source>
        <dbReference type="ARBA" id="ARBA00022842"/>
    </source>
</evidence>
<evidence type="ECO:0000313" key="20">
    <source>
        <dbReference type="EMBL" id="CAG6459249.1"/>
    </source>
</evidence>
<dbReference type="Gene3D" id="4.10.60.10">
    <property type="entry name" value="Zinc finger, CCHC-type"/>
    <property type="match status" value="1"/>
</dbReference>
<feature type="region of interest" description="Disordered" evidence="17">
    <location>
        <begin position="186"/>
        <end position="205"/>
    </location>
</feature>
<dbReference type="GO" id="GO:0008233">
    <property type="term" value="F:peptidase activity"/>
    <property type="evidence" value="ECO:0007669"/>
    <property type="project" value="UniProtKB-KW"/>
</dbReference>
<dbReference type="GO" id="GO:0015074">
    <property type="term" value="P:DNA integration"/>
    <property type="evidence" value="ECO:0007669"/>
    <property type="project" value="UniProtKB-KW"/>
</dbReference>
<keyword evidence="9" id="KW-0067">ATP-binding</keyword>
<keyword evidence="13" id="KW-0548">Nucleotidyltransferase</keyword>
<keyword evidence="2" id="KW-1188">Viral release from host cell</keyword>
<feature type="region of interest" description="Disordered" evidence="17">
    <location>
        <begin position="707"/>
        <end position="747"/>
    </location>
</feature>
<keyword evidence="4" id="KW-0540">Nuclease</keyword>
<keyword evidence="13" id="KW-0808">Transferase</keyword>
<sequence length="776" mass="85758">MAADPKTGIARLNEGNWQVWKLRMDALLETEELWEVVEEEVPAAVEQDAAWKRKDRKARGMMIVALEDSQLRHIKGQVHAHDIYEALRAHHEKTTRSVRVSLLKKLCTLNLAEGDEIEAHLREFEELFDRLEAAGTSLDTDTQICMLLRSLPVSYDGVVTALDCLADDDISLQVVKARLEDEYNRQLERQGGDSKTEKAMRSTEGKRRKKPAVCYNCGEPGHFKVNCPELAEDQRKSTGGGNAKAKAAQSDARCVAFTTGVERNARWVIDSGASAHMTNDRSFFTSLSEFDGGGITLANGTKTAICGVGSGEVVGIDGEAQPVKISISEVKFVPGLTTSLISVGKLAEKDCSVVFDKKGCSIVSAGSKVVATGRRHGGLYYLRQEEVTAVSMVAAEHQHNADCLHQWHRRLGHHDWVLAKRIYEEELATGMKVTDCGRPLECACCKEGKSNHFPPHVLGRNSKRVLDVVHASVCGPMRTVTPSGNRFVLTMVDDFSRFTVTYMLKRKCEAASGIKEYVRWVESQFGRKPLVVRSDGGGVFNNTELRNFYKVEGIQPQFTTGKSGVADQQNTSLTEMATCMLNDAGLDKRFWGEAMLTATYLQNRIPSKSSQGTPYELWWGRKPDLQHLRAFGSEAFVNAPEKKLIFVGYAMDREAYRFVDLESDKFTVSCDARFNELGDGSTTVEWPAETSLDEIELKPFVEKKEELKQEVGENSAGDEATDSNEEEFDEAGGDESGPRPAQPRCLDDYEVEHAVEIAACAVAVAAGGTEAPVMDD</sequence>
<reference evidence="20" key="1">
    <citation type="submission" date="2021-05" db="EMBL/GenBank/DDBJ databases">
        <authorList>
            <person name="Alioto T."/>
            <person name="Alioto T."/>
            <person name="Gomez Garrido J."/>
        </authorList>
    </citation>
    <scope>NUCLEOTIDE SEQUENCE</scope>
</reference>
<evidence type="ECO:0000256" key="5">
    <source>
        <dbReference type="ARBA" id="ARBA00022723"/>
    </source>
</evidence>
<dbReference type="InterPro" id="IPR025724">
    <property type="entry name" value="GAG-pre-integrase_dom"/>
</dbReference>
<evidence type="ECO:0000256" key="3">
    <source>
        <dbReference type="ARBA" id="ARBA00022670"/>
    </source>
</evidence>
<keyword evidence="6" id="KW-0547">Nucleotide-binding</keyword>
<accession>A0A8D8AL08</accession>
<keyword evidence="15" id="KW-0233">DNA recombination</keyword>
<evidence type="ECO:0000256" key="17">
    <source>
        <dbReference type="SAM" id="MobiDB-lite"/>
    </source>
</evidence>
<evidence type="ECO:0000256" key="14">
    <source>
        <dbReference type="ARBA" id="ARBA00023113"/>
    </source>
</evidence>
<dbReference type="Pfam" id="PF00098">
    <property type="entry name" value="zf-CCHC"/>
    <property type="match status" value="1"/>
</dbReference>
<keyword evidence="10" id="KW-0460">Magnesium</keyword>
<dbReference type="GO" id="GO:0005524">
    <property type="term" value="F:ATP binding"/>
    <property type="evidence" value="ECO:0007669"/>
    <property type="project" value="UniProtKB-KW"/>
</dbReference>
<dbReference type="GO" id="GO:0003964">
    <property type="term" value="F:RNA-directed DNA polymerase activity"/>
    <property type="evidence" value="ECO:0007669"/>
    <property type="project" value="UniProtKB-KW"/>
</dbReference>
<dbReference type="Pfam" id="PF13976">
    <property type="entry name" value="gag_pre-integrs"/>
    <property type="match status" value="1"/>
</dbReference>
<keyword evidence="16" id="KW-0863">Zinc-finger</keyword>
<evidence type="ECO:0000256" key="6">
    <source>
        <dbReference type="ARBA" id="ARBA00022741"/>
    </source>
</evidence>
<keyword evidence="3" id="KW-0645">Protease</keyword>
<dbReference type="PANTHER" id="PTHR42648:SF11">
    <property type="entry name" value="TRANSPOSON TY4-P GAG-POL POLYPROTEIN"/>
    <property type="match status" value="1"/>
</dbReference>
<feature type="domain" description="Integrase catalytic" evidence="19">
    <location>
        <begin position="450"/>
        <end position="622"/>
    </location>
</feature>
<evidence type="ECO:0000256" key="12">
    <source>
        <dbReference type="ARBA" id="ARBA00022918"/>
    </source>
</evidence>
<dbReference type="InterPro" id="IPR054722">
    <property type="entry name" value="PolX-like_BBD"/>
</dbReference>
<dbReference type="EMBL" id="HBUE01037135">
    <property type="protein sequence ID" value="CAG6459249.1"/>
    <property type="molecule type" value="Transcribed_RNA"/>
</dbReference>
<dbReference type="AlphaFoldDB" id="A0A8D8AL08"/>
<keyword evidence="11" id="KW-0229">DNA integration</keyword>
<dbReference type="PANTHER" id="PTHR42648">
    <property type="entry name" value="TRANSPOSASE, PUTATIVE-RELATED"/>
    <property type="match status" value="1"/>
</dbReference>
<evidence type="ECO:0000256" key="11">
    <source>
        <dbReference type="ARBA" id="ARBA00022908"/>
    </source>
</evidence>
<keyword evidence="14" id="KW-0917">Virion maturation</keyword>
<dbReference type="GO" id="GO:0003887">
    <property type="term" value="F:DNA-directed DNA polymerase activity"/>
    <property type="evidence" value="ECO:0007669"/>
    <property type="project" value="UniProtKB-KW"/>
</dbReference>
<dbReference type="GO" id="GO:0003676">
    <property type="term" value="F:nucleic acid binding"/>
    <property type="evidence" value="ECO:0007669"/>
    <property type="project" value="InterPro"/>
</dbReference>
<dbReference type="EMBL" id="HBUE01037133">
    <property type="protein sequence ID" value="CAG6459247.1"/>
    <property type="molecule type" value="Transcribed_RNA"/>
</dbReference>
<comment type="function">
    <text evidence="1">The aspartyl protease (PR) mediates the proteolytic cleavages of the Gag and Gag-Pol polyproteins after assembly of the VLP.</text>
</comment>
<keyword evidence="12" id="KW-0695">RNA-directed DNA polymerase</keyword>
<keyword evidence="8" id="KW-0378">Hydrolase</keyword>
<keyword evidence="13" id="KW-0239">DNA-directed DNA polymerase</keyword>
<evidence type="ECO:0000256" key="7">
    <source>
        <dbReference type="ARBA" id="ARBA00022759"/>
    </source>
</evidence>
<dbReference type="PROSITE" id="PS50994">
    <property type="entry name" value="INTEGRASE"/>
    <property type="match status" value="1"/>
</dbReference>
<dbReference type="InterPro" id="IPR057670">
    <property type="entry name" value="SH3_retrovirus"/>
</dbReference>
<evidence type="ECO:0000256" key="1">
    <source>
        <dbReference type="ARBA" id="ARBA00002180"/>
    </source>
</evidence>
<dbReference type="GO" id="GO:0006310">
    <property type="term" value="P:DNA recombination"/>
    <property type="evidence" value="ECO:0007669"/>
    <property type="project" value="UniProtKB-KW"/>
</dbReference>
<name>A0A8D8AL08_CULPI</name>
<evidence type="ECO:0000256" key="9">
    <source>
        <dbReference type="ARBA" id="ARBA00022840"/>
    </source>
</evidence>
<organism evidence="20">
    <name type="scientific">Culex pipiens</name>
    <name type="common">House mosquito</name>
    <dbReference type="NCBI Taxonomy" id="7175"/>
    <lineage>
        <taxon>Eukaryota</taxon>
        <taxon>Metazoa</taxon>
        <taxon>Ecdysozoa</taxon>
        <taxon>Arthropoda</taxon>
        <taxon>Hexapoda</taxon>
        <taxon>Insecta</taxon>
        <taxon>Pterygota</taxon>
        <taxon>Neoptera</taxon>
        <taxon>Endopterygota</taxon>
        <taxon>Diptera</taxon>
        <taxon>Nematocera</taxon>
        <taxon>Culicoidea</taxon>
        <taxon>Culicidae</taxon>
        <taxon>Culicinae</taxon>
        <taxon>Culicini</taxon>
        <taxon>Culex</taxon>
        <taxon>Culex</taxon>
    </lineage>
</organism>
<dbReference type="SUPFAM" id="SSF57756">
    <property type="entry name" value="Retrovirus zinc finger-like domains"/>
    <property type="match status" value="1"/>
</dbReference>
<feature type="domain" description="CCHC-type" evidence="18">
    <location>
        <begin position="214"/>
        <end position="229"/>
    </location>
</feature>
<evidence type="ECO:0000259" key="18">
    <source>
        <dbReference type="PROSITE" id="PS50158"/>
    </source>
</evidence>
<dbReference type="GO" id="GO:0008270">
    <property type="term" value="F:zinc ion binding"/>
    <property type="evidence" value="ECO:0007669"/>
    <property type="project" value="UniProtKB-KW"/>
</dbReference>
<proteinExistence type="predicted"/>
<keyword evidence="7" id="KW-0255">Endonuclease</keyword>
<evidence type="ECO:0000256" key="4">
    <source>
        <dbReference type="ARBA" id="ARBA00022722"/>
    </source>
</evidence>
<dbReference type="SMART" id="SM00343">
    <property type="entry name" value="ZnF_C2HC"/>
    <property type="match status" value="1"/>
</dbReference>
<dbReference type="Pfam" id="PF25597">
    <property type="entry name" value="SH3_retrovirus"/>
    <property type="match status" value="1"/>
</dbReference>
<dbReference type="SUPFAM" id="SSF53098">
    <property type="entry name" value="Ribonuclease H-like"/>
    <property type="match status" value="1"/>
</dbReference>
<evidence type="ECO:0000256" key="16">
    <source>
        <dbReference type="PROSITE-ProRule" id="PRU00047"/>
    </source>
</evidence>
<dbReference type="GO" id="GO:0004519">
    <property type="term" value="F:endonuclease activity"/>
    <property type="evidence" value="ECO:0007669"/>
    <property type="project" value="UniProtKB-KW"/>
</dbReference>
<dbReference type="PROSITE" id="PS50158">
    <property type="entry name" value="ZF_CCHC"/>
    <property type="match status" value="1"/>
</dbReference>
<dbReference type="InterPro" id="IPR001584">
    <property type="entry name" value="Integrase_cat-core"/>
</dbReference>
<evidence type="ECO:0000256" key="2">
    <source>
        <dbReference type="ARBA" id="ARBA00022612"/>
    </source>
</evidence>
<dbReference type="Pfam" id="PF00665">
    <property type="entry name" value="rve"/>
    <property type="match status" value="1"/>
</dbReference>
<dbReference type="InterPro" id="IPR001878">
    <property type="entry name" value="Znf_CCHC"/>
</dbReference>
<evidence type="ECO:0000256" key="13">
    <source>
        <dbReference type="ARBA" id="ARBA00022932"/>
    </source>
</evidence>
<keyword evidence="16" id="KW-0862">Zinc</keyword>
<dbReference type="Pfam" id="PF14223">
    <property type="entry name" value="Retrotran_gag_2"/>
    <property type="match status" value="1"/>
</dbReference>
<dbReference type="Pfam" id="PF22936">
    <property type="entry name" value="Pol_BBD"/>
    <property type="match status" value="1"/>
</dbReference>
<dbReference type="InterPro" id="IPR039537">
    <property type="entry name" value="Retrotran_Ty1/copia-like"/>
</dbReference>
<feature type="compositionally biased region" description="Acidic residues" evidence="17">
    <location>
        <begin position="719"/>
        <end position="733"/>
    </location>
</feature>
<evidence type="ECO:0000256" key="8">
    <source>
        <dbReference type="ARBA" id="ARBA00022801"/>
    </source>
</evidence>
<evidence type="ECO:0000259" key="19">
    <source>
        <dbReference type="PROSITE" id="PS50994"/>
    </source>
</evidence>
<dbReference type="Gene3D" id="3.30.420.10">
    <property type="entry name" value="Ribonuclease H-like superfamily/Ribonuclease H"/>
    <property type="match status" value="1"/>
</dbReference>
<keyword evidence="5" id="KW-0479">Metal-binding</keyword>
<protein>
    <submittedName>
        <fullName evidence="20">Copia protein</fullName>
    </submittedName>
</protein>
<dbReference type="GO" id="GO:0006508">
    <property type="term" value="P:proteolysis"/>
    <property type="evidence" value="ECO:0007669"/>
    <property type="project" value="UniProtKB-KW"/>
</dbReference>
<dbReference type="InterPro" id="IPR012337">
    <property type="entry name" value="RNaseH-like_sf"/>
</dbReference>
<dbReference type="InterPro" id="IPR036397">
    <property type="entry name" value="RNaseH_sf"/>
</dbReference>
<dbReference type="InterPro" id="IPR036875">
    <property type="entry name" value="Znf_CCHC_sf"/>
</dbReference>
<evidence type="ECO:0000256" key="15">
    <source>
        <dbReference type="ARBA" id="ARBA00023172"/>
    </source>
</evidence>